<proteinExistence type="predicted"/>
<dbReference type="Proteomes" id="UP000250235">
    <property type="component" value="Unassembled WGS sequence"/>
</dbReference>
<keyword evidence="3" id="KW-1185">Reference proteome</keyword>
<sequence>MIKDTNNRSVDHQNKSLLRLQLLDPLIQLINLNNQSRNRVEEPVENQRRRDQNRVALRLHGRFLVAEVLRGGARLGFATGSGLVLPVDVHKKEQTEGNNGEERLQQAPSHADEALAKRVQARNCQQEEHDCLRRSRVAQNNPFQSHFTVDEAREDGRYTRMSRNCDEDSSVKLG</sequence>
<evidence type="ECO:0000313" key="3">
    <source>
        <dbReference type="Proteomes" id="UP000250235"/>
    </source>
</evidence>
<evidence type="ECO:0000313" key="2">
    <source>
        <dbReference type="EMBL" id="KZV33777.1"/>
    </source>
</evidence>
<reference evidence="2 3" key="1">
    <citation type="journal article" date="2015" name="Proc. Natl. Acad. Sci. U.S.A.">
        <title>The resurrection genome of Boea hygrometrica: A blueprint for survival of dehydration.</title>
        <authorList>
            <person name="Xiao L."/>
            <person name="Yang G."/>
            <person name="Zhang L."/>
            <person name="Yang X."/>
            <person name="Zhao S."/>
            <person name="Ji Z."/>
            <person name="Zhou Q."/>
            <person name="Hu M."/>
            <person name="Wang Y."/>
            <person name="Chen M."/>
            <person name="Xu Y."/>
            <person name="Jin H."/>
            <person name="Xiao X."/>
            <person name="Hu G."/>
            <person name="Bao F."/>
            <person name="Hu Y."/>
            <person name="Wan P."/>
            <person name="Li L."/>
            <person name="Deng X."/>
            <person name="Kuang T."/>
            <person name="Xiang C."/>
            <person name="Zhu J.K."/>
            <person name="Oliver M.J."/>
            <person name="He Y."/>
        </authorList>
    </citation>
    <scope>NUCLEOTIDE SEQUENCE [LARGE SCALE GENOMIC DNA]</scope>
    <source>
        <strain evidence="3">cv. XS01</strain>
    </source>
</reference>
<gene>
    <name evidence="2" type="ORF">F511_16010</name>
</gene>
<keyword evidence="2" id="KW-0378">Hydrolase</keyword>
<evidence type="ECO:0000256" key="1">
    <source>
        <dbReference type="SAM" id="MobiDB-lite"/>
    </source>
</evidence>
<dbReference type="OrthoDB" id="10587962at2759"/>
<dbReference type="EMBL" id="KV005679">
    <property type="protein sequence ID" value="KZV33777.1"/>
    <property type="molecule type" value="Genomic_DNA"/>
</dbReference>
<protein>
    <submittedName>
        <fullName evidence="2">Ubiquitin carboxyl-terminal hydrolase</fullName>
    </submittedName>
</protein>
<dbReference type="AlphaFoldDB" id="A0A2Z7BI88"/>
<accession>A0A2Z7BI88</accession>
<name>A0A2Z7BI88_9LAMI</name>
<organism evidence="2 3">
    <name type="scientific">Dorcoceras hygrometricum</name>
    <dbReference type="NCBI Taxonomy" id="472368"/>
    <lineage>
        <taxon>Eukaryota</taxon>
        <taxon>Viridiplantae</taxon>
        <taxon>Streptophyta</taxon>
        <taxon>Embryophyta</taxon>
        <taxon>Tracheophyta</taxon>
        <taxon>Spermatophyta</taxon>
        <taxon>Magnoliopsida</taxon>
        <taxon>eudicotyledons</taxon>
        <taxon>Gunneridae</taxon>
        <taxon>Pentapetalae</taxon>
        <taxon>asterids</taxon>
        <taxon>lamiids</taxon>
        <taxon>Lamiales</taxon>
        <taxon>Gesneriaceae</taxon>
        <taxon>Didymocarpoideae</taxon>
        <taxon>Trichosporeae</taxon>
        <taxon>Loxocarpinae</taxon>
        <taxon>Dorcoceras</taxon>
    </lineage>
</organism>
<dbReference type="GO" id="GO:0016787">
    <property type="term" value="F:hydrolase activity"/>
    <property type="evidence" value="ECO:0007669"/>
    <property type="project" value="UniProtKB-KW"/>
</dbReference>
<feature type="region of interest" description="Disordered" evidence="1">
    <location>
        <begin position="143"/>
        <end position="174"/>
    </location>
</feature>
<feature type="compositionally biased region" description="Basic and acidic residues" evidence="1">
    <location>
        <begin position="148"/>
        <end position="174"/>
    </location>
</feature>